<organism evidence="2 3">
    <name type="scientific">Archaeoglobus fulgidus DSM 8774</name>
    <dbReference type="NCBI Taxonomy" id="1344584"/>
    <lineage>
        <taxon>Archaea</taxon>
        <taxon>Methanobacteriati</taxon>
        <taxon>Methanobacteriota</taxon>
        <taxon>Archaeoglobi</taxon>
        <taxon>Archaeoglobales</taxon>
        <taxon>Archaeoglobaceae</taxon>
        <taxon>Archaeoglobus</taxon>
    </lineage>
</organism>
<dbReference type="KEGG" id="afg:AFULGI_00020080"/>
<keyword evidence="1" id="KW-1133">Transmembrane helix</keyword>
<reference evidence="2 3" key="1">
    <citation type="submission" date="2013-07" db="EMBL/GenBank/DDBJ databases">
        <title>Genome of Archaeoglobus fulgidus.</title>
        <authorList>
            <person name="Fiebig A."/>
            <person name="Birkeland N.-K."/>
        </authorList>
    </citation>
    <scope>NUCLEOTIDE SEQUENCE [LARGE SCALE GENOMIC DNA]</scope>
    <source>
        <strain evidence="2 3">DSM 8774</strain>
    </source>
</reference>
<gene>
    <name evidence="2" type="ORF">AFULGI_00020080</name>
</gene>
<dbReference type="HOGENOM" id="CLU_1998630_0_0_2"/>
<feature type="transmembrane region" description="Helical" evidence="1">
    <location>
        <begin position="58"/>
        <end position="78"/>
    </location>
</feature>
<dbReference type="Proteomes" id="UP000028501">
    <property type="component" value="Chromosome"/>
</dbReference>
<keyword evidence="1" id="KW-0812">Transmembrane</keyword>
<dbReference type="RefSeq" id="WP_010879253.1">
    <property type="nucleotide sequence ID" value="NZ_CP006577.1"/>
</dbReference>
<name>A0A075WMI5_ARCFL</name>
<sequence>MSDRMRFSLVFFGLILSAAIVMATSSTHLFQKPSTEPELLIIKMAVSREWDKIFEIMYLHHIVTGVLILSFTYIYPSIRDFQQGFDVFSVEYLPLALFGVYGFIVNFAASVAIKKWMKWYIEKG</sequence>
<evidence type="ECO:0000313" key="2">
    <source>
        <dbReference type="EMBL" id="AIG98758.1"/>
    </source>
</evidence>
<dbReference type="AlphaFoldDB" id="A0A075WMI5"/>
<feature type="transmembrane region" description="Helical" evidence="1">
    <location>
        <begin position="90"/>
        <end position="113"/>
    </location>
</feature>
<dbReference type="EMBL" id="CP006577">
    <property type="protein sequence ID" value="AIG98758.1"/>
    <property type="molecule type" value="Genomic_DNA"/>
</dbReference>
<protein>
    <submittedName>
        <fullName evidence="2">Uncharacterized protein</fullName>
    </submittedName>
</protein>
<dbReference type="SMR" id="A0A075WMI5"/>
<proteinExistence type="predicted"/>
<keyword evidence="1" id="KW-0472">Membrane</keyword>
<evidence type="ECO:0000313" key="3">
    <source>
        <dbReference type="Proteomes" id="UP000028501"/>
    </source>
</evidence>
<accession>A0A075WMI5</accession>
<dbReference type="GeneID" id="24795501"/>
<evidence type="ECO:0000256" key="1">
    <source>
        <dbReference type="SAM" id="Phobius"/>
    </source>
</evidence>